<gene>
    <name evidence="2" type="ORF">LEMA_P032530.1</name>
</gene>
<dbReference type="STRING" id="985895.E4ZWX5"/>
<reference evidence="3" key="1">
    <citation type="journal article" date="2011" name="Nat. Commun.">
        <title>Effector diversification within compartments of the Leptosphaeria maculans genome affected by Repeat-Induced Point mutations.</title>
        <authorList>
            <person name="Rouxel T."/>
            <person name="Grandaubert J."/>
            <person name="Hane J.K."/>
            <person name="Hoede C."/>
            <person name="van de Wouw A.P."/>
            <person name="Couloux A."/>
            <person name="Dominguez V."/>
            <person name="Anthouard V."/>
            <person name="Bally P."/>
            <person name="Bourras S."/>
            <person name="Cozijnsen A.J."/>
            <person name="Ciuffetti L.M."/>
            <person name="Degrave A."/>
            <person name="Dilmaghani A."/>
            <person name="Duret L."/>
            <person name="Fudal I."/>
            <person name="Goodwin S.B."/>
            <person name="Gout L."/>
            <person name="Glaser N."/>
            <person name="Linglin J."/>
            <person name="Kema G.H.J."/>
            <person name="Lapalu N."/>
            <person name="Lawrence C.B."/>
            <person name="May K."/>
            <person name="Meyer M."/>
            <person name="Ollivier B."/>
            <person name="Poulain J."/>
            <person name="Schoch C.L."/>
            <person name="Simon A."/>
            <person name="Spatafora J.W."/>
            <person name="Stachowiak A."/>
            <person name="Turgeon B.G."/>
            <person name="Tyler B.M."/>
            <person name="Vincent D."/>
            <person name="Weissenbach J."/>
            <person name="Amselem J."/>
            <person name="Quesneville H."/>
            <person name="Oliver R.P."/>
            <person name="Wincker P."/>
            <person name="Balesdent M.-H."/>
            <person name="Howlett B.J."/>
        </authorList>
    </citation>
    <scope>NUCLEOTIDE SEQUENCE [LARGE SCALE GENOMIC DNA]</scope>
    <source>
        <strain evidence="3">JN3 / isolate v23.1.3 / race Av1-4-5-6-7-8</strain>
    </source>
</reference>
<feature type="domain" description="Heterokaryon incompatibility" evidence="1">
    <location>
        <begin position="351"/>
        <end position="517"/>
    </location>
</feature>
<keyword evidence="3" id="KW-1185">Reference proteome</keyword>
<name>E4ZWX5_LEPMJ</name>
<accession>E4ZWX5</accession>
<dbReference type="PANTHER" id="PTHR33112">
    <property type="entry name" value="DOMAIN PROTEIN, PUTATIVE-RELATED"/>
    <property type="match status" value="1"/>
</dbReference>
<dbReference type="SUPFAM" id="SSF56399">
    <property type="entry name" value="ADP-ribosylation"/>
    <property type="match status" value="1"/>
</dbReference>
<dbReference type="HOGENOM" id="CLU_002639_2_12_1"/>
<dbReference type="PANTHER" id="PTHR33112:SF10">
    <property type="entry name" value="TOL"/>
    <property type="match status" value="1"/>
</dbReference>
<dbReference type="Pfam" id="PF06108">
    <property type="entry name" value="DUF952"/>
    <property type="match status" value="1"/>
</dbReference>
<dbReference type="Pfam" id="PF06985">
    <property type="entry name" value="HET"/>
    <property type="match status" value="1"/>
</dbReference>
<dbReference type="VEuPathDB" id="FungiDB:LEMA_P032530.1"/>
<dbReference type="OMA" id="CHICANI"/>
<evidence type="ECO:0000313" key="3">
    <source>
        <dbReference type="Proteomes" id="UP000002668"/>
    </source>
</evidence>
<dbReference type="InterPro" id="IPR010730">
    <property type="entry name" value="HET"/>
</dbReference>
<protein>
    <recommendedName>
        <fullName evidence="1">Heterokaryon incompatibility domain-containing protein</fullName>
    </recommendedName>
</protein>
<dbReference type="InterPro" id="IPR009297">
    <property type="entry name" value="DUF952"/>
</dbReference>
<sequence>MKSTFSQVKLEYSQAADFRGGHKGSSRRWSSFASLTYIPSKMPAPSPLPTYLYKILPSAPPSPLPARLPLSDLDRNDGYIHLSTSEQVPGTADKFFGNLSELWLLMIRYEVLAAGTDGDGEVKAGSRADVRWEEVGRGCFPHLYGADLGMGNVESVDRVEKRGSWAESLSLAWTPLSSHVLPTMLSPLCHACHGMLLRLGTNRRQDREDLSMSPKTCHICANIEHRLRIWKYELLDLEEVAFRVIEQSLEHVKISIDWTAKSQHEDSFYIHVETGIGRTTSGPVTEADTCGSAAISFLGSKLRQCLHSDTHGDCQRSDREIAPYYPTRLLNVKNRLIVTVEDTGPHTEGLYASLSHCWGKSRLVQLTCETEQNLRNGLDIDCLSKTFREAIRVCQALDVSYIWIDSLCIFQDSATDWQEQAALMSRVYTNALFNIAATSARDGSVGLKHAQYPRVQEPFLLSAPICFWRPKDERISTIPDDGHVSTTYVVSFPSSFDMNTTDPVEAPLNRRAWVMQESLLSRRIMHFTASGVYWHCLSNLANQSYPDGLPHYFELLPKSEDKLFLAKRSTTGNSHIATASKNKIYDIWNRVCSEYSDRKLTVQSDKLVAINGIADRIASLNSDRIICGLWEQRLLPQLLWYLNANHNPPRPFPDAWIAPSWSWASHNRNMKHAAHLWCDHGAPKAEIERIHVNSHASGQLRNDHASLTLRGKLLSGFLDVHADRPFFPYQHTKTFLVCGTYSKQIELAMLDLYIDGAKDFQGEIVCLRIYEDTCDEKADKYDYWDWRTGSLILQKVQSGPADEYRRIGILLLKEDELVFYADHESAEEHSVTII</sequence>
<proteinExistence type="predicted"/>
<dbReference type="eggNOG" id="ENOG502SNCN">
    <property type="taxonomic scope" value="Eukaryota"/>
</dbReference>
<dbReference type="EMBL" id="FP929127">
    <property type="protein sequence ID" value="CBX96101.1"/>
    <property type="molecule type" value="Genomic_DNA"/>
</dbReference>
<dbReference type="OrthoDB" id="3335358at2759"/>
<dbReference type="Proteomes" id="UP000002668">
    <property type="component" value="Genome"/>
</dbReference>
<dbReference type="InParanoid" id="E4ZWX5"/>
<evidence type="ECO:0000313" key="2">
    <source>
        <dbReference type="EMBL" id="CBX96101.1"/>
    </source>
</evidence>
<dbReference type="Gene3D" id="3.20.170.20">
    <property type="entry name" value="Protein of unknown function DUF952"/>
    <property type="match status" value="1"/>
</dbReference>
<dbReference type="AlphaFoldDB" id="E4ZWX5"/>
<evidence type="ECO:0000259" key="1">
    <source>
        <dbReference type="Pfam" id="PF06985"/>
    </source>
</evidence>
<organism evidence="3">
    <name type="scientific">Leptosphaeria maculans (strain JN3 / isolate v23.1.3 / race Av1-4-5-6-7-8)</name>
    <name type="common">Blackleg fungus</name>
    <name type="synonym">Phoma lingam</name>
    <dbReference type="NCBI Taxonomy" id="985895"/>
    <lineage>
        <taxon>Eukaryota</taxon>
        <taxon>Fungi</taxon>
        <taxon>Dikarya</taxon>
        <taxon>Ascomycota</taxon>
        <taxon>Pezizomycotina</taxon>
        <taxon>Dothideomycetes</taxon>
        <taxon>Pleosporomycetidae</taxon>
        <taxon>Pleosporales</taxon>
        <taxon>Pleosporineae</taxon>
        <taxon>Leptosphaeriaceae</taxon>
        <taxon>Plenodomus</taxon>
        <taxon>Plenodomus lingam/Leptosphaeria maculans species complex</taxon>
    </lineage>
</organism>